<organism evidence="2 3">
    <name type="scientific">Liparis tanakae</name>
    <name type="common">Tanaka's snailfish</name>
    <dbReference type="NCBI Taxonomy" id="230148"/>
    <lineage>
        <taxon>Eukaryota</taxon>
        <taxon>Metazoa</taxon>
        <taxon>Chordata</taxon>
        <taxon>Craniata</taxon>
        <taxon>Vertebrata</taxon>
        <taxon>Euteleostomi</taxon>
        <taxon>Actinopterygii</taxon>
        <taxon>Neopterygii</taxon>
        <taxon>Teleostei</taxon>
        <taxon>Neoteleostei</taxon>
        <taxon>Acanthomorphata</taxon>
        <taxon>Eupercaria</taxon>
        <taxon>Perciformes</taxon>
        <taxon>Cottioidei</taxon>
        <taxon>Cottales</taxon>
        <taxon>Liparidae</taxon>
        <taxon>Liparis</taxon>
    </lineage>
</organism>
<feature type="compositionally biased region" description="Low complexity" evidence="1">
    <location>
        <begin position="18"/>
        <end position="29"/>
    </location>
</feature>
<protein>
    <submittedName>
        <fullName evidence="2">Uncharacterized protein</fullName>
    </submittedName>
</protein>
<keyword evidence="3" id="KW-1185">Reference proteome</keyword>
<evidence type="ECO:0000313" key="3">
    <source>
        <dbReference type="Proteomes" id="UP000314294"/>
    </source>
</evidence>
<sequence>MRAPDVSWLTPHKRRPPLALLSERASRALTGRQRGDSSTHNGTHLPTKTLGVEAEPPNSRTTGRIRDDTFDTQLFLCHGFPTFLTMWLLK</sequence>
<gene>
    <name evidence="2" type="ORF">EYF80_034513</name>
</gene>
<feature type="region of interest" description="Disordered" evidence="1">
    <location>
        <begin position="1"/>
        <end position="65"/>
    </location>
</feature>
<dbReference type="Proteomes" id="UP000314294">
    <property type="component" value="Unassembled WGS sequence"/>
</dbReference>
<dbReference type="AlphaFoldDB" id="A0A4Z2GNW7"/>
<name>A0A4Z2GNW7_9TELE</name>
<evidence type="ECO:0000256" key="1">
    <source>
        <dbReference type="SAM" id="MobiDB-lite"/>
    </source>
</evidence>
<comment type="caution">
    <text evidence="2">The sequence shown here is derived from an EMBL/GenBank/DDBJ whole genome shotgun (WGS) entry which is preliminary data.</text>
</comment>
<accession>A0A4Z2GNW7</accession>
<evidence type="ECO:0000313" key="2">
    <source>
        <dbReference type="EMBL" id="TNN55247.1"/>
    </source>
</evidence>
<proteinExistence type="predicted"/>
<reference evidence="2 3" key="1">
    <citation type="submission" date="2019-03" db="EMBL/GenBank/DDBJ databases">
        <title>First draft genome of Liparis tanakae, snailfish: a comprehensive survey of snailfish specific genes.</title>
        <authorList>
            <person name="Kim W."/>
            <person name="Song I."/>
            <person name="Jeong J.-H."/>
            <person name="Kim D."/>
            <person name="Kim S."/>
            <person name="Ryu S."/>
            <person name="Song J.Y."/>
            <person name="Lee S.K."/>
        </authorList>
    </citation>
    <scope>NUCLEOTIDE SEQUENCE [LARGE SCALE GENOMIC DNA]</scope>
    <source>
        <tissue evidence="2">Muscle</tissue>
    </source>
</reference>
<dbReference type="EMBL" id="SRLO01000461">
    <property type="protein sequence ID" value="TNN55247.1"/>
    <property type="molecule type" value="Genomic_DNA"/>
</dbReference>
<feature type="compositionally biased region" description="Polar residues" evidence="1">
    <location>
        <begin position="36"/>
        <end position="46"/>
    </location>
</feature>